<dbReference type="AlphaFoldDB" id="A0A398D2Z3"/>
<feature type="transmembrane region" description="Helical" evidence="1">
    <location>
        <begin position="173"/>
        <end position="196"/>
    </location>
</feature>
<feature type="transmembrane region" description="Helical" evidence="1">
    <location>
        <begin position="107"/>
        <end position="138"/>
    </location>
</feature>
<sequence length="289" mass="32345">MFCMMRYQCSRLFSSKRWLFVLVIDAFLALAVVLDRKDRISYLLTKYYISAPANIWDVPVQMLCADIMMIIILVTTFVFLVGDAFLRDEHAGRLPMLVSRTRNRATWFVSLIPALFLAAVAFVGAAVVISLGVALLFLPASTSFSPFLTSTINQVYSFRAYHFLPNMPLSPPLFFAGLIGYLAPALCGIALLSVVISIWWRQTVAVFIPVVWILMVDMSLQGGVTRFSPGGGRFFFSTQLQLTQHWQWADSKITAALYPFPVAASVIVFGILCVIWSALGYFSARYVDL</sequence>
<keyword evidence="1" id="KW-1133">Transmembrane helix</keyword>
<name>A0A398D2Z3_9BACT</name>
<evidence type="ECO:0000256" key="1">
    <source>
        <dbReference type="SAM" id="Phobius"/>
    </source>
</evidence>
<accession>A0A398D2Z3</accession>
<dbReference type="EMBL" id="QXIS01000032">
    <property type="protein sequence ID" value="RIE05821.1"/>
    <property type="molecule type" value="Genomic_DNA"/>
</dbReference>
<dbReference type="Proteomes" id="UP000266328">
    <property type="component" value="Unassembled WGS sequence"/>
</dbReference>
<feature type="transmembrane region" description="Helical" evidence="1">
    <location>
        <begin position="60"/>
        <end position="86"/>
    </location>
</feature>
<comment type="caution">
    <text evidence="2">The sequence shown here is derived from an EMBL/GenBank/DDBJ whole genome shotgun (WGS) entry which is preliminary data.</text>
</comment>
<dbReference type="RefSeq" id="WP_119089316.1">
    <property type="nucleotide sequence ID" value="NZ_QXIS01000032.1"/>
</dbReference>
<keyword evidence="1" id="KW-0472">Membrane</keyword>
<reference evidence="2 3" key="1">
    <citation type="submission" date="2018-09" db="EMBL/GenBank/DDBJ databases">
        <title>Discovery and Ecogenomic Context for Candidatus Cryosericales, a Global Caldiserica Order Active in Thawing Permafrost.</title>
        <authorList>
            <person name="Martinez M.A."/>
            <person name="Woodcroft B.J."/>
            <person name="Ignacio Espinoza J.C."/>
            <person name="Zayed A."/>
            <person name="Singleton C.M."/>
            <person name="Boyd J."/>
            <person name="Li Y.-F."/>
            <person name="Purvine S."/>
            <person name="Maughan H."/>
            <person name="Hodgkins S.B."/>
            <person name="Anderson D."/>
            <person name="Sederholm M."/>
            <person name="Temperton B."/>
            <person name="Saleska S.R."/>
            <person name="Tyson G.W."/>
            <person name="Rich V.I."/>
        </authorList>
    </citation>
    <scope>NUCLEOTIDE SEQUENCE [LARGE SCALE GENOMIC DNA]</scope>
    <source>
        <strain evidence="2 3">SMC7</strain>
    </source>
</reference>
<evidence type="ECO:0000313" key="3">
    <source>
        <dbReference type="Proteomes" id="UP000266328"/>
    </source>
</evidence>
<proteinExistence type="predicted"/>
<gene>
    <name evidence="2" type="ORF">SMC7_05320</name>
</gene>
<protein>
    <submittedName>
        <fullName evidence="2">Uncharacterized protein</fullName>
    </submittedName>
</protein>
<keyword evidence="3" id="KW-1185">Reference proteome</keyword>
<evidence type="ECO:0000313" key="2">
    <source>
        <dbReference type="EMBL" id="RIE05821.1"/>
    </source>
</evidence>
<keyword evidence="1" id="KW-0812">Transmembrane</keyword>
<feature type="transmembrane region" description="Helical" evidence="1">
    <location>
        <begin position="258"/>
        <end position="282"/>
    </location>
</feature>
<feature type="transmembrane region" description="Helical" evidence="1">
    <location>
        <begin position="203"/>
        <end position="224"/>
    </location>
</feature>
<organism evidence="2 3">
    <name type="scientific">Candidatus Cryosericum terrychapinii</name>
    <dbReference type="NCBI Taxonomy" id="2290919"/>
    <lineage>
        <taxon>Bacteria</taxon>
        <taxon>Pseudomonadati</taxon>
        <taxon>Caldisericota/Cryosericota group</taxon>
        <taxon>Candidatus Cryosericota</taxon>
        <taxon>Candidatus Cryosericia</taxon>
        <taxon>Candidatus Cryosericales</taxon>
        <taxon>Candidatus Cryosericaceae</taxon>
        <taxon>Candidatus Cryosericum</taxon>
    </lineage>
</organism>